<name>A0ABS2V3R1_9ACTN</name>
<reference evidence="1 2" key="1">
    <citation type="journal article" date="2016" name="Arch. Microbiol.">
        <title>Streptomyces zhihengii sp. nov., isolated from rhizospheric soil of Psammosilene tunicoides.</title>
        <authorList>
            <person name="Huang M.J."/>
            <person name="Fei J.J."/>
            <person name="Salam N."/>
            <person name="Kim C.J."/>
            <person name="Hozzein W.N."/>
            <person name="Xiao M."/>
            <person name="Huang H.Q."/>
            <person name="Li W.J."/>
        </authorList>
    </citation>
    <scope>NUCLEOTIDE SEQUENCE [LARGE SCALE GENOMIC DNA]</scope>
    <source>
        <strain evidence="1 2">YIM T102</strain>
    </source>
</reference>
<evidence type="ECO:0000313" key="2">
    <source>
        <dbReference type="Proteomes" id="UP000664109"/>
    </source>
</evidence>
<dbReference type="EMBL" id="JAFEJA010000002">
    <property type="protein sequence ID" value="MBM9624385.1"/>
    <property type="molecule type" value="Genomic_DNA"/>
</dbReference>
<accession>A0ABS2V3R1</accession>
<dbReference type="RefSeq" id="WP_205378387.1">
    <property type="nucleotide sequence ID" value="NZ_JAFEJA010000002.1"/>
</dbReference>
<dbReference type="Proteomes" id="UP000664109">
    <property type="component" value="Unassembled WGS sequence"/>
</dbReference>
<keyword evidence="2" id="KW-1185">Reference proteome</keyword>
<protein>
    <submittedName>
        <fullName evidence="1">Uncharacterized protein</fullName>
    </submittedName>
</protein>
<comment type="caution">
    <text evidence="1">The sequence shown here is derived from an EMBL/GenBank/DDBJ whole genome shotgun (WGS) entry which is preliminary data.</text>
</comment>
<organism evidence="1 2">
    <name type="scientific">Streptomyces zhihengii</name>
    <dbReference type="NCBI Taxonomy" id="1818004"/>
    <lineage>
        <taxon>Bacteria</taxon>
        <taxon>Bacillati</taxon>
        <taxon>Actinomycetota</taxon>
        <taxon>Actinomycetes</taxon>
        <taxon>Kitasatosporales</taxon>
        <taxon>Streptomycetaceae</taxon>
        <taxon>Streptomyces</taxon>
    </lineage>
</organism>
<evidence type="ECO:0000313" key="1">
    <source>
        <dbReference type="EMBL" id="MBM9624385.1"/>
    </source>
</evidence>
<gene>
    <name evidence="1" type="ORF">JE024_38145</name>
</gene>
<proteinExistence type="predicted"/>
<sequence>MVGRVVLRSPWPCGPLVFGSGGGLLSRLARASSQRHADRHRDAAAETLFKARLEQHDPALVWVKPEEFGERLHRQGAMTSVGTKFALKRLRDKVKVANPIDPPAEQLTDTPHER</sequence>